<dbReference type="Gene3D" id="3.40.50.1440">
    <property type="entry name" value="Tubulin/FtsZ, GTPase domain"/>
    <property type="match status" value="1"/>
</dbReference>
<keyword evidence="9" id="KW-1185">Reference proteome</keyword>
<dbReference type="SUPFAM" id="SSF52490">
    <property type="entry name" value="Tubulin nucleotide-binding domain-like"/>
    <property type="match status" value="1"/>
</dbReference>
<reference evidence="8" key="1">
    <citation type="journal article" date="2021" name="Nat. Commun.">
        <title>Genetic determinants of endophytism in the Arabidopsis root mycobiome.</title>
        <authorList>
            <person name="Mesny F."/>
            <person name="Miyauchi S."/>
            <person name="Thiergart T."/>
            <person name="Pickel B."/>
            <person name="Atanasova L."/>
            <person name="Karlsson M."/>
            <person name="Huettel B."/>
            <person name="Barry K.W."/>
            <person name="Haridas S."/>
            <person name="Chen C."/>
            <person name="Bauer D."/>
            <person name="Andreopoulos W."/>
            <person name="Pangilinan J."/>
            <person name="LaButti K."/>
            <person name="Riley R."/>
            <person name="Lipzen A."/>
            <person name="Clum A."/>
            <person name="Drula E."/>
            <person name="Henrissat B."/>
            <person name="Kohler A."/>
            <person name="Grigoriev I.V."/>
            <person name="Martin F.M."/>
            <person name="Hacquard S."/>
        </authorList>
    </citation>
    <scope>NUCLEOTIDE SEQUENCE</scope>
    <source>
        <strain evidence="8">MPI-CAGE-CH-0230</strain>
    </source>
</reference>
<comment type="caution">
    <text evidence="8">The sequence shown here is derived from an EMBL/GenBank/DDBJ whole genome shotgun (WGS) entry which is preliminary data.</text>
</comment>
<proteinExistence type="inferred from homology"/>
<comment type="subcellular location">
    <subcellularLocation>
        <location evidence="2">Mitochondrion</location>
    </subcellularLocation>
</comment>
<dbReference type="InterPro" id="IPR029209">
    <property type="entry name" value="DML1/Misato_tubulin"/>
</dbReference>
<evidence type="ECO:0000313" key="9">
    <source>
        <dbReference type="Proteomes" id="UP000756346"/>
    </source>
</evidence>
<dbReference type="Pfam" id="PF14881">
    <property type="entry name" value="Tubulin_3"/>
    <property type="match status" value="1"/>
</dbReference>
<feature type="compositionally biased region" description="Basic and acidic residues" evidence="5">
    <location>
        <begin position="345"/>
        <end position="364"/>
    </location>
</feature>
<comment type="similarity">
    <text evidence="3">Belongs to the misato family.</text>
</comment>
<dbReference type="GO" id="GO:0005739">
    <property type="term" value="C:mitochondrion"/>
    <property type="evidence" value="ECO:0007669"/>
    <property type="project" value="UniProtKB-SubCell"/>
</dbReference>
<evidence type="ECO:0000313" key="8">
    <source>
        <dbReference type="EMBL" id="KAH7038055.1"/>
    </source>
</evidence>
<dbReference type="CDD" id="cd06060">
    <property type="entry name" value="misato"/>
    <property type="match status" value="1"/>
</dbReference>
<dbReference type="InterPro" id="IPR049942">
    <property type="entry name" value="DML1/Misato"/>
</dbReference>
<dbReference type="EMBL" id="JAGTJQ010000002">
    <property type="protein sequence ID" value="KAH7038055.1"/>
    <property type="molecule type" value="Genomic_DNA"/>
</dbReference>
<evidence type="ECO:0000256" key="5">
    <source>
        <dbReference type="SAM" id="MobiDB-lite"/>
    </source>
</evidence>
<evidence type="ECO:0000256" key="2">
    <source>
        <dbReference type="ARBA" id="ARBA00004173"/>
    </source>
</evidence>
<protein>
    <submittedName>
        <fullName evidence="8">Misato segment II myosin-like domain-containing protein</fullName>
    </submittedName>
</protein>
<dbReference type="InterPro" id="IPR019605">
    <property type="entry name" value="Misato_II_tubulin-like"/>
</dbReference>
<evidence type="ECO:0000256" key="4">
    <source>
        <dbReference type="ARBA" id="ARBA00023128"/>
    </source>
</evidence>
<dbReference type="GO" id="GO:0007005">
    <property type="term" value="P:mitochondrion organization"/>
    <property type="evidence" value="ECO:0007669"/>
    <property type="project" value="InterPro"/>
</dbReference>
<dbReference type="Pfam" id="PF10644">
    <property type="entry name" value="Misat_Tub_SegII"/>
    <property type="match status" value="1"/>
</dbReference>
<dbReference type="AlphaFoldDB" id="A0A9P8YH58"/>
<dbReference type="PANTHER" id="PTHR13391:SF0">
    <property type="entry name" value="PROTEIN MISATO HOMOLOG 1"/>
    <property type="match status" value="1"/>
</dbReference>
<name>A0A9P8YH58_9PEZI</name>
<evidence type="ECO:0000256" key="1">
    <source>
        <dbReference type="ARBA" id="ARBA00003757"/>
    </source>
</evidence>
<dbReference type="OrthoDB" id="271881at2759"/>
<feature type="region of interest" description="Disordered" evidence="5">
    <location>
        <begin position="418"/>
        <end position="437"/>
    </location>
</feature>
<dbReference type="RefSeq" id="XP_046017176.1">
    <property type="nucleotide sequence ID" value="XM_046151157.1"/>
</dbReference>
<dbReference type="GeneID" id="70180703"/>
<dbReference type="InterPro" id="IPR036525">
    <property type="entry name" value="Tubulin/FtsZ_GTPase_sf"/>
</dbReference>
<feature type="domain" description="Misato Segment II tubulin-like" evidence="6">
    <location>
        <begin position="2"/>
        <end position="113"/>
    </location>
</feature>
<organism evidence="8 9">
    <name type="scientific">Microdochium trichocladiopsis</name>
    <dbReference type="NCBI Taxonomy" id="1682393"/>
    <lineage>
        <taxon>Eukaryota</taxon>
        <taxon>Fungi</taxon>
        <taxon>Dikarya</taxon>
        <taxon>Ascomycota</taxon>
        <taxon>Pezizomycotina</taxon>
        <taxon>Sordariomycetes</taxon>
        <taxon>Xylariomycetidae</taxon>
        <taxon>Xylariales</taxon>
        <taxon>Microdochiaceae</taxon>
        <taxon>Microdochium</taxon>
    </lineage>
</organism>
<evidence type="ECO:0000259" key="6">
    <source>
        <dbReference type="Pfam" id="PF10644"/>
    </source>
</evidence>
<evidence type="ECO:0000256" key="3">
    <source>
        <dbReference type="ARBA" id="ARBA00008507"/>
    </source>
</evidence>
<keyword evidence="4" id="KW-0496">Mitochondrion</keyword>
<evidence type="ECO:0000259" key="7">
    <source>
        <dbReference type="Pfam" id="PF14881"/>
    </source>
</evidence>
<gene>
    <name evidence="8" type="ORF">B0I36DRAFT_262817</name>
</gene>
<dbReference type="PANTHER" id="PTHR13391">
    <property type="entry name" value="MITOCHONDRIAL DISTRIBUTION REGULATOR MISATO"/>
    <property type="match status" value="1"/>
</dbReference>
<sequence>MREVVTLQFGQQSNYVATHFWNTQESYFTYGADEESPVDHDVHFRPGLGADGNETFMPRTVIYDLKGGFGSMRKINALYDMQDDPVDSSLWSGQPVVHRQQPITPSAYQQSLDAGLAAPELSTSTVKYWSDFSRVYYHPKSIVQLNEFELNSTIMPFEKWHTGEDLFANLDKEHDILDRDLRPFAEESDQMQGLQIITGLDDAWAGFSTRYIERLRDEYGKIPVWVWGVQEPVNGLSREKRILKMTNKARAFAELSSQASLIVPLAVPQVGLPPSIRLDPSSPWHVGALFAAALESTTLYSRLRALGSVNSTSFGTITDLLNVYGKQTIASLSMAVVDPQTQAENRGKKTESALNGRGDDDHEVIAGPDLDDMSAEGSREDSTILDVDLSSPEELDLQSGRRHGRRRAHLFSQILTCRAPPDESDNHQVRGSQRQGEYVRRHRQKVHQLRSTTLFPILDSFPSILRSHDGSAIKDGAALKTSLTTDSSVMNKVRGLRSAVIRYIGVDEREVIGNELAEIAEGYKEGWSSGSDDDDDDL</sequence>
<feature type="region of interest" description="Disordered" evidence="5">
    <location>
        <begin position="339"/>
        <end position="381"/>
    </location>
</feature>
<comment type="function">
    <text evidence="1">Involved in the partitioning of the mitochondrial organelle and mitochondrial DNA (mtDNA) inheritance.</text>
</comment>
<accession>A0A9P8YH58</accession>
<dbReference type="Proteomes" id="UP000756346">
    <property type="component" value="Unassembled WGS sequence"/>
</dbReference>
<feature type="domain" description="DML1/Misato tubulin" evidence="7">
    <location>
        <begin position="118"/>
        <end position="303"/>
    </location>
</feature>